<gene>
    <name evidence="3" type="ORF">ACFFN0_15155</name>
</gene>
<accession>A0ABV5V6D1</accession>
<feature type="chain" id="PRO_5045100997" description="GDSL-like lipase/acylhydrolase family protein" evidence="2">
    <location>
        <begin position="27"/>
        <end position="290"/>
    </location>
</feature>
<dbReference type="EMBL" id="JBHMAX010000033">
    <property type="protein sequence ID" value="MFB9733385.1"/>
    <property type="molecule type" value="Genomic_DNA"/>
</dbReference>
<proteinExistence type="predicted"/>
<sequence length="290" mass="30405">MALSTRTQNALIAGLAALAVGTSAFAVWSVNRPHPSLTDAPASTAGIDAGTDAAPSTSDVSADESTSEPTTETSAPSDESATEQPTTEDDSSEVERATVRDWVDAWSDEADLLVIGDGYSNMPSQWVQLWGDEVGTDRPVTIHHWGEAQDVTFNDPIVLSEENGPQLTIWSASRDGTTIADAAERIDRFAEEAGGVDAVLISLGMDSEDEDVADSLDELLAEVDGVADDVPVLLAVAPPELYDAGVADDIVAWAEDNHDRVAVVEVGPAAPDNPTAEEWALAFDQVTSSG</sequence>
<reference evidence="3 4" key="1">
    <citation type="submission" date="2024-09" db="EMBL/GenBank/DDBJ databases">
        <authorList>
            <person name="Sun Q."/>
            <person name="Mori K."/>
        </authorList>
    </citation>
    <scope>NUCLEOTIDE SEQUENCE [LARGE SCALE GENOMIC DNA]</scope>
    <source>
        <strain evidence="3 4">JCM 12763</strain>
    </source>
</reference>
<evidence type="ECO:0000313" key="4">
    <source>
        <dbReference type="Proteomes" id="UP001589613"/>
    </source>
</evidence>
<comment type="caution">
    <text evidence="3">The sequence shown here is derived from an EMBL/GenBank/DDBJ whole genome shotgun (WGS) entry which is preliminary data.</text>
</comment>
<evidence type="ECO:0000256" key="1">
    <source>
        <dbReference type="SAM" id="MobiDB-lite"/>
    </source>
</evidence>
<feature type="region of interest" description="Disordered" evidence="1">
    <location>
        <begin position="39"/>
        <end position="96"/>
    </location>
</feature>
<feature type="signal peptide" evidence="2">
    <location>
        <begin position="1"/>
        <end position="26"/>
    </location>
</feature>
<dbReference type="RefSeq" id="WP_141339467.1">
    <property type="nucleotide sequence ID" value="NZ_JBHMAX010000033.1"/>
</dbReference>
<keyword evidence="2" id="KW-0732">Signal</keyword>
<evidence type="ECO:0000256" key="2">
    <source>
        <dbReference type="SAM" id="SignalP"/>
    </source>
</evidence>
<evidence type="ECO:0008006" key="5">
    <source>
        <dbReference type="Google" id="ProtNLM"/>
    </source>
</evidence>
<evidence type="ECO:0000313" key="3">
    <source>
        <dbReference type="EMBL" id="MFB9733385.1"/>
    </source>
</evidence>
<organism evidence="3 4">
    <name type="scientific">Ornithinimicrobium kibberense</name>
    <dbReference type="NCBI Taxonomy" id="282060"/>
    <lineage>
        <taxon>Bacteria</taxon>
        <taxon>Bacillati</taxon>
        <taxon>Actinomycetota</taxon>
        <taxon>Actinomycetes</taxon>
        <taxon>Micrococcales</taxon>
        <taxon>Ornithinimicrobiaceae</taxon>
        <taxon>Ornithinimicrobium</taxon>
    </lineage>
</organism>
<feature type="compositionally biased region" description="Low complexity" evidence="1">
    <location>
        <begin position="67"/>
        <end position="83"/>
    </location>
</feature>
<dbReference type="Proteomes" id="UP001589613">
    <property type="component" value="Unassembled WGS sequence"/>
</dbReference>
<protein>
    <recommendedName>
        <fullName evidence="5">GDSL-like lipase/acylhydrolase family protein</fullName>
    </recommendedName>
</protein>
<keyword evidence="4" id="KW-1185">Reference proteome</keyword>
<name>A0ABV5V6D1_9MICO</name>